<name>A0A164HX48_BACCE</name>
<accession>A0A164HX48</accession>
<dbReference type="Proteomes" id="UP000076501">
    <property type="component" value="Unassembled WGS sequence"/>
</dbReference>
<comment type="caution">
    <text evidence="1">The sequence shown here is derived from an EMBL/GenBank/DDBJ whole genome shotgun (WGS) entry which is preliminary data.</text>
</comment>
<proteinExistence type="predicted"/>
<organism evidence="1 2">
    <name type="scientific">Bacillus cereus</name>
    <dbReference type="NCBI Taxonomy" id="1396"/>
    <lineage>
        <taxon>Bacteria</taxon>
        <taxon>Bacillati</taxon>
        <taxon>Bacillota</taxon>
        <taxon>Bacilli</taxon>
        <taxon>Bacillales</taxon>
        <taxon>Bacillaceae</taxon>
        <taxon>Bacillus</taxon>
        <taxon>Bacillus cereus group</taxon>
    </lineage>
</organism>
<gene>
    <name evidence="1" type="ORF">B4082_0614</name>
</gene>
<evidence type="ECO:0000313" key="2">
    <source>
        <dbReference type="Proteomes" id="UP000076501"/>
    </source>
</evidence>
<dbReference type="EMBL" id="LJKA01000005">
    <property type="protein sequence ID" value="KZD40815.1"/>
    <property type="molecule type" value="Genomic_DNA"/>
</dbReference>
<protein>
    <submittedName>
        <fullName evidence="1">Uncharacterized protein</fullName>
    </submittedName>
</protein>
<dbReference type="AlphaFoldDB" id="A0A164HX48"/>
<reference evidence="1 2" key="1">
    <citation type="submission" date="2015-09" db="EMBL/GenBank/DDBJ databases">
        <title>Bacillus cereus food isolates.</title>
        <authorList>
            <person name="Boekhorst J."/>
        </authorList>
    </citation>
    <scope>NUCLEOTIDE SEQUENCE [LARGE SCALE GENOMIC DNA]</scope>
    <source>
        <strain evidence="1 2">B4082</strain>
    </source>
</reference>
<evidence type="ECO:0000313" key="1">
    <source>
        <dbReference type="EMBL" id="KZD40815.1"/>
    </source>
</evidence>
<sequence>MFWGDGFAKSFGIIFVKSIMIARNVLSCALVTGIDGVFGIRPALLGKHGLENLF</sequence>